<gene>
    <name evidence="1" type="ORF">SGN30_10360</name>
</gene>
<reference evidence="1" key="1">
    <citation type="submission" date="2023-11" db="EMBL/GenBank/DDBJ databases">
        <title>Identification and selenium tolerance of Delftia acidovorans R3-25.</title>
        <authorList>
            <person name="Zhang S."/>
            <person name="Liu Y."/>
            <person name="Guo Y."/>
        </authorList>
    </citation>
    <scope>NUCLEOTIDE SEQUENCE</scope>
    <source>
        <strain evidence="1">R3-25</strain>
    </source>
</reference>
<dbReference type="EMBL" id="JAWWMZ010000003">
    <property type="protein sequence ID" value="MDX4953817.1"/>
    <property type="molecule type" value="Genomic_DNA"/>
</dbReference>
<sequence length="114" mass="12860">MLDAMRAMGAPAGDIERVAQAIAEQRAAVEQPPEEFGIYRDNWPVVTAWRALETQWHFAGMDGTRMGLNYSCASAWLGMFVPQRQRRKVMVGLMVMERGALAAMNEIREQSKED</sequence>
<name>A0AAJ2VCJ0_DELAC</name>
<organism evidence="1 2">
    <name type="scientific">Delftia acidovorans</name>
    <name type="common">Pseudomonas acidovorans</name>
    <name type="synonym">Comamonas acidovorans</name>
    <dbReference type="NCBI Taxonomy" id="80866"/>
    <lineage>
        <taxon>Bacteria</taxon>
        <taxon>Pseudomonadati</taxon>
        <taxon>Pseudomonadota</taxon>
        <taxon>Betaproteobacteria</taxon>
        <taxon>Burkholderiales</taxon>
        <taxon>Comamonadaceae</taxon>
        <taxon>Delftia</taxon>
    </lineage>
</organism>
<dbReference type="InterPro" id="IPR014915">
    <property type="entry name" value="Phage_TLS_TfmB"/>
</dbReference>
<protein>
    <submittedName>
        <fullName evidence="1">DUF1799 domain-containing protein</fullName>
    </submittedName>
</protein>
<dbReference type="RefSeq" id="WP_160852669.1">
    <property type="nucleotide sequence ID" value="NZ_JAWWMZ010000003.1"/>
</dbReference>
<accession>A0AAJ2VCJ0</accession>
<proteinExistence type="predicted"/>
<comment type="caution">
    <text evidence="1">The sequence shown here is derived from an EMBL/GenBank/DDBJ whole genome shotgun (WGS) entry which is preliminary data.</text>
</comment>
<dbReference type="AlphaFoldDB" id="A0AAJ2VCJ0"/>
<evidence type="ECO:0000313" key="1">
    <source>
        <dbReference type="EMBL" id="MDX4953817.1"/>
    </source>
</evidence>
<evidence type="ECO:0000313" key="2">
    <source>
        <dbReference type="Proteomes" id="UP001287445"/>
    </source>
</evidence>
<dbReference type="Pfam" id="PF08809">
    <property type="entry name" value="DUF1799"/>
    <property type="match status" value="1"/>
</dbReference>
<dbReference type="Proteomes" id="UP001287445">
    <property type="component" value="Unassembled WGS sequence"/>
</dbReference>